<dbReference type="RefSeq" id="WP_107284066.1">
    <property type="nucleotide sequence ID" value="NZ_PYMC01000010.1"/>
</dbReference>
<gene>
    <name evidence="1" type="ORF">C9I89_14540</name>
</gene>
<dbReference type="OrthoDB" id="5815931at2"/>
<reference evidence="1 2" key="1">
    <citation type="submission" date="2018-03" db="EMBL/GenBank/DDBJ databases">
        <title>Whole genome sequencing of Histamine producing bacteria.</title>
        <authorList>
            <person name="Butler K."/>
        </authorList>
    </citation>
    <scope>NUCLEOTIDE SEQUENCE [LARGE SCALE GENOMIC DNA]</scope>
    <source>
        <strain evidence="1 2">DSM 16190</strain>
    </source>
</reference>
<dbReference type="EMBL" id="PYMC01000010">
    <property type="protein sequence ID" value="PSW04193.1"/>
    <property type="molecule type" value="Genomic_DNA"/>
</dbReference>
<protein>
    <submittedName>
        <fullName evidence="1">Uncharacterized protein</fullName>
    </submittedName>
</protein>
<dbReference type="Proteomes" id="UP000240904">
    <property type="component" value="Unassembled WGS sequence"/>
</dbReference>
<evidence type="ECO:0000313" key="1">
    <source>
        <dbReference type="EMBL" id="PSW04193.1"/>
    </source>
</evidence>
<comment type="caution">
    <text evidence="1">The sequence shown here is derived from an EMBL/GenBank/DDBJ whole genome shotgun (WGS) entry which is preliminary data.</text>
</comment>
<dbReference type="AlphaFoldDB" id="A0A2T3MW37"/>
<name>A0A2T3MW37_9GAMM</name>
<accession>A0A2T3MW37</accession>
<proteinExistence type="predicted"/>
<organism evidence="1 2">
    <name type="scientific">Photobacterium lipolyticum</name>
    <dbReference type="NCBI Taxonomy" id="266810"/>
    <lineage>
        <taxon>Bacteria</taxon>
        <taxon>Pseudomonadati</taxon>
        <taxon>Pseudomonadota</taxon>
        <taxon>Gammaproteobacteria</taxon>
        <taxon>Vibrionales</taxon>
        <taxon>Vibrionaceae</taxon>
        <taxon>Photobacterium</taxon>
    </lineage>
</organism>
<evidence type="ECO:0000313" key="2">
    <source>
        <dbReference type="Proteomes" id="UP000240904"/>
    </source>
</evidence>
<keyword evidence="2" id="KW-1185">Reference proteome</keyword>
<sequence length="209" mass="23450">MDKHQNNVVLDFLESELKYTGQAPYGFELFKGATGEVNEGRYCRVQKVNFNNGFNVELGDICINVSEDEATELLNHAMCNETKPLSELDEFYLSADTHGPINEDASKEWQWYPANGSDVGFHETDDGIDNELLVITTFKEEPCYLRKDAKVFSYNGQFFVGYPFQATEISKEQYGVLKSSNRATSATTEETAAFGQIESFSLSEAPAQI</sequence>